<dbReference type="EMBL" id="CP095749">
    <property type="protein sequence ID" value="WEB38762.1"/>
    <property type="molecule type" value="Genomic_DNA"/>
</dbReference>
<name>A0ABY8A4Y7_9ACTN</name>
<dbReference type="RefSeq" id="WP_275306521.1">
    <property type="nucleotide sequence ID" value="NZ_CP095749.1"/>
</dbReference>
<protein>
    <recommendedName>
        <fullName evidence="3">Major tail protein</fullName>
    </recommendedName>
</protein>
<reference evidence="1 2" key="1">
    <citation type="submission" date="2022-03" db="EMBL/GenBank/DDBJ databases">
        <title>Streptomyces yunnanensis P86,complete genome.</title>
        <authorList>
            <person name="Chen S."/>
            <person name="Zhang Q."/>
        </authorList>
    </citation>
    <scope>NUCLEOTIDE SEQUENCE [LARGE SCALE GENOMIC DNA]</scope>
    <source>
        <strain evidence="1 2">P86</strain>
    </source>
</reference>
<organism evidence="1 2">
    <name type="scientific">Streptomyces yunnanensis</name>
    <dbReference type="NCBI Taxonomy" id="156453"/>
    <lineage>
        <taxon>Bacteria</taxon>
        <taxon>Bacillati</taxon>
        <taxon>Actinomycetota</taxon>
        <taxon>Actinomycetes</taxon>
        <taxon>Kitasatosporales</taxon>
        <taxon>Streptomycetaceae</taxon>
        <taxon>Streptomyces</taxon>
    </lineage>
</organism>
<evidence type="ECO:0000313" key="1">
    <source>
        <dbReference type="EMBL" id="WEB38762.1"/>
    </source>
</evidence>
<dbReference type="Proteomes" id="UP001218629">
    <property type="component" value="Chromosome"/>
</dbReference>
<evidence type="ECO:0008006" key="3">
    <source>
        <dbReference type="Google" id="ProtNLM"/>
    </source>
</evidence>
<accession>A0ABY8A4Y7</accession>
<sequence length="231" mass="24881">MAENNSKNIRFAPHGRIAVGTYGSAAAPKGIGEIDPETGLPKIPDGFHALGYATTEGVDLTPKIETQSLEAWQSATPVMYSVKSASLQLKSTLMEVNPTVTSLYFGAEWQPVEGNADEYVLDLASSPDLSQIVVIVDWADKDVHNRLVIPHAIVSDRDAIKLNRTDNESFGITIDALDENGSLGQYYTDANMLLPTVAVETPQVRAGGATAINGREFDKNAELHAQATKQK</sequence>
<proteinExistence type="predicted"/>
<dbReference type="Pfam" id="PF25681">
    <property type="entry name" value="Phage_TTP_17"/>
    <property type="match status" value="1"/>
</dbReference>
<dbReference type="InterPro" id="IPR058154">
    <property type="entry name" value="Bxb1_TTP-like"/>
</dbReference>
<keyword evidence="2" id="KW-1185">Reference proteome</keyword>
<evidence type="ECO:0000313" key="2">
    <source>
        <dbReference type="Proteomes" id="UP001218629"/>
    </source>
</evidence>
<gene>
    <name evidence="1" type="ORF">MOV08_05215</name>
</gene>